<evidence type="ECO:0000313" key="1">
    <source>
        <dbReference type="EMBL" id="QQM39263.1"/>
    </source>
</evidence>
<keyword evidence="2" id="KW-1185">Reference proteome</keyword>
<protein>
    <submittedName>
        <fullName evidence="1">DUF2255 family protein</fullName>
    </submittedName>
</protein>
<sequence>MTTWPNDELARIENAEELRVVSLRRDGSPGSWRTIWVVRVGDDICVRSVNGPTAAWYRGTRARLQGRIQAGGVDKDVTFVDADPALNDEVDAAYRAKYGHYAANIIKAITGPEANSTTMRLVPRPAESAA</sequence>
<dbReference type="Pfam" id="PF10012">
    <property type="entry name" value="DUF2255"/>
    <property type="match status" value="1"/>
</dbReference>
<dbReference type="InterPro" id="IPR016888">
    <property type="entry name" value="UCP028498"/>
</dbReference>
<dbReference type="EMBL" id="CP066831">
    <property type="protein sequence ID" value="QQM39263.1"/>
    <property type="molecule type" value="Genomic_DNA"/>
</dbReference>
<dbReference type="AlphaFoldDB" id="A0A7T7I1J2"/>
<dbReference type="Proteomes" id="UP000595636">
    <property type="component" value="Chromosome"/>
</dbReference>
<dbReference type="KEGG" id="slf:JEQ17_07155"/>
<name>A0A7T7I1J2_9ACTN</name>
<proteinExistence type="predicted"/>
<accession>A0A7T7I1J2</accession>
<dbReference type="RefSeq" id="WP_200394417.1">
    <property type="nucleotide sequence ID" value="NZ_CP066831.1"/>
</dbReference>
<reference evidence="1 2" key="1">
    <citation type="submission" date="2020-12" db="EMBL/GenBank/DDBJ databases">
        <title>A novel species.</title>
        <authorList>
            <person name="Li K."/>
        </authorList>
    </citation>
    <scope>NUCLEOTIDE SEQUENCE [LARGE SCALE GENOMIC DNA]</scope>
    <source>
        <strain evidence="1 2">ZYC-3</strain>
    </source>
</reference>
<organism evidence="1 2">
    <name type="scientific">Streptomyces liliifuscus</name>
    <dbReference type="NCBI Taxonomy" id="2797636"/>
    <lineage>
        <taxon>Bacteria</taxon>
        <taxon>Bacillati</taxon>
        <taxon>Actinomycetota</taxon>
        <taxon>Actinomycetes</taxon>
        <taxon>Kitasatosporales</taxon>
        <taxon>Streptomycetaceae</taxon>
        <taxon>Streptomyces</taxon>
    </lineage>
</organism>
<gene>
    <name evidence="1" type="ORF">JEQ17_07155</name>
</gene>
<evidence type="ECO:0000313" key="2">
    <source>
        <dbReference type="Proteomes" id="UP000595636"/>
    </source>
</evidence>